<proteinExistence type="predicted"/>
<dbReference type="InterPro" id="IPR012341">
    <property type="entry name" value="6hp_glycosidase-like_sf"/>
</dbReference>
<dbReference type="Proteomes" id="UP001302249">
    <property type="component" value="Chromosome"/>
</dbReference>
<evidence type="ECO:0000259" key="2">
    <source>
        <dbReference type="Pfam" id="PF21307"/>
    </source>
</evidence>
<feature type="domain" description="Glycosyl hydrolase family 95 N-terminal" evidence="1">
    <location>
        <begin position="28"/>
        <end position="263"/>
    </location>
</feature>
<dbReference type="InterPro" id="IPR049053">
    <property type="entry name" value="AFCA-like_C"/>
</dbReference>
<evidence type="ECO:0000313" key="4">
    <source>
        <dbReference type="EMBL" id="WNO52378.1"/>
    </source>
</evidence>
<organism evidence="4 5">
    <name type="scientific">Stakelama saccharophila</name>
    <dbReference type="NCBI Taxonomy" id="3075605"/>
    <lineage>
        <taxon>Bacteria</taxon>
        <taxon>Pseudomonadati</taxon>
        <taxon>Pseudomonadota</taxon>
        <taxon>Alphaproteobacteria</taxon>
        <taxon>Sphingomonadales</taxon>
        <taxon>Sphingomonadaceae</taxon>
        <taxon>Stakelama</taxon>
    </lineage>
</organism>
<dbReference type="RefSeq" id="WP_313912761.1">
    <property type="nucleotide sequence ID" value="NZ_CP135076.1"/>
</dbReference>
<dbReference type="Pfam" id="PF22124">
    <property type="entry name" value="Glyco_hydro_95_cat"/>
    <property type="match status" value="1"/>
</dbReference>
<gene>
    <name evidence="4" type="ORF">RPR59_07765</name>
</gene>
<dbReference type="SUPFAM" id="SSF48208">
    <property type="entry name" value="Six-hairpin glycosidases"/>
    <property type="match status" value="1"/>
</dbReference>
<evidence type="ECO:0000313" key="5">
    <source>
        <dbReference type="Proteomes" id="UP001302249"/>
    </source>
</evidence>
<dbReference type="Gene3D" id="1.50.10.10">
    <property type="match status" value="1"/>
</dbReference>
<dbReference type="EMBL" id="CP135076">
    <property type="protein sequence ID" value="WNO52378.1"/>
    <property type="molecule type" value="Genomic_DNA"/>
</dbReference>
<evidence type="ECO:0000259" key="3">
    <source>
        <dbReference type="Pfam" id="PF22124"/>
    </source>
</evidence>
<dbReference type="PIRSF" id="PIRSF007663">
    <property type="entry name" value="UCP007663"/>
    <property type="match status" value="1"/>
</dbReference>
<dbReference type="PANTHER" id="PTHR31084:SF0">
    <property type="entry name" value="ALPHA-L-FUCOSIDASE 2"/>
    <property type="match status" value="1"/>
</dbReference>
<keyword evidence="5" id="KW-1185">Reference proteome</keyword>
<keyword evidence="4" id="KW-0378">Hydrolase</keyword>
<accession>A0ABZ0B4S1</accession>
<name>A0ABZ0B4S1_9SPHN</name>
<sequence length="768" mass="84799">MAPLLSAPMSRASQQHRTAADAVRHSLLWYQHPAGEWTEALPIGNGSLGAMVFGGIKRERLQLNEDTLWSGGPYSNVNPKARAALPKVRELIFAGKYAEAEAYADAHVQAVPMREMAYQALGDCFIDLPQVNETSAADYRRELDLDTAIARTRFTTGGRAYVREVFASPVHHLIAVSIRAEGGTVSADFSLASGQRVEVSASDATLTMHGVNNEDRGIAGKLRFTAMGKVRASGGMVSADGPILRVRDARSVLFLLTAATSHRSPSDVSGDPNAITIGRLAAVDGLSYAALRDAHVAEHQRLFRRVSLDLGRGERADQPTDQRLEHAADSDDPSLAALYFQFARYLMISSSRPGTQPANLQGIWNDSNQPPWQSKYTININTEMNYWPVDSADLSECIEPLTAMVEQLAVSGARTAKEMYGARGWVAHHNTDLWRASGPIDHARTGLWPTGGAWLATQLWDHWDYVRDDAYLKRIYPLLAGAARFFLDTLVRDPRTGHMVTNPSFSPENDHGHGSTLCAGPTMDMQILRDLFDRTGAAAKRLGRDGDLRRDVAAMRDRLAPDRIGAKGQLQEWQFDWDMDATDPHHRHVSHLYGLYPSHQINPDDTPALTRAARTSLEMRGDDATGWGLGWRLNLWARLRDGAHAHRILIHLLSPGRTYTNMFDAHPPFQIDGNFGGAAGILEMLVQSRDDRIDLLPALPPGWPAGSLRGIRVRGACRLDLTWRDGRVTEATLHPERDGRRVIHTPHGSLSRALRRGRTVTLRSSDFA</sequence>
<dbReference type="InterPro" id="IPR008928">
    <property type="entry name" value="6-hairpin_glycosidase_sf"/>
</dbReference>
<dbReference type="InterPro" id="IPR054363">
    <property type="entry name" value="GH95_cat"/>
</dbReference>
<dbReference type="InterPro" id="IPR027414">
    <property type="entry name" value="GH95_N_dom"/>
</dbReference>
<protein>
    <submittedName>
        <fullName evidence="4">Glycoside hydrolase family 95 protein</fullName>
    </submittedName>
</protein>
<feature type="domain" description="Alpha fucosidase A-like C-terminal" evidence="2">
    <location>
        <begin position="687"/>
        <end position="747"/>
    </location>
</feature>
<evidence type="ECO:0000259" key="1">
    <source>
        <dbReference type="Pfam" id="PF14498"/>
    </source>
</evidence>
<dbReference type="GO" id="GO:0016787">
    <property type="term" value="F:hydrolase activity"/>
    <property type="evidence" value="ECO:0007669"/>
    <property type="project" value="UniProtKB-KW"/>
</dbReference>
<feature type="domain" description="Glycosyl hydrolase family 95 catalytic" evidence="3">
    <location>
        <begin position="287"/>
        <end position="685"/>
    </location>
</feature>
<dbReference type="Pfam" id="PF21307">
    <property type="entry name" value="Glyco_hydro_95_C"/>
    <property type="match status" value="1"/>
</dbReference>
<dbReference type="InterPro" id="IPR016518">
    <property type="entry name" value="Alpha-L-fucosidase"/>
</dbReference>
<dbReference type="PANTHER" id="PTHR31084">
    <property type="entry name" value="ALPHA-L-FUCOSIDASE 2"/>
    <property type="match status" value="1"/>
</dbReference>
<dbReference type="Pfam" id="PF14498">
    <property type="entry name" value="Glyco_hyd_65N_2"/>
    <property type="match status" value="1"/>
</dbReference>
<reference evidence="4 5" key="1">
    <citation type="submission" date="2023-09" db="EMBL/GenBank/DDBJ databases">
        <authorList>
            <person name="Rey-Velasco X."/>
        </authorList>
    </citation>
    <scope>NUCLEOTIDE SEQUENCE [LARGE SCALE GENOMIC DNA]</scope>
    <source>
        <strain evidence="4 5">W311</strain>
    </source>
</reference>